<comment type="similarity">
    <text evidence="1 3">Belongs to the sulfotransferase 1 family.</text>
</comment>
<evidence type="ECO:0000313" key="6">
    <source>
        <dbReference type="Proteomes" id="UP000626092"/>
    </source>
</evidence>
<evidence type="ECO:0000313" key="5">
    <source>
        <dbReference type="EMBL" id="KAF7132721.1"/>
    </source>
</evidence>
<protein>
    <recommendedName>
        <fullName evidence="3">Sulfotransferase</fullName>
        <ecNumber evidence="3">2.8.2.-</ecNumber>
    </recommendedName>
</protein>
<dbReference type="SUPFAM" id="SSF52540">
    <property type="entry name" value="P-loop containing nucleoside triphosphate hydrolases"/>
    <property type="match status" value="1"/>
</dbReference>
<dbReference type="Pfam" id="PF00685">
    <property type="entry name" value="Sulfotransfer_1"/>
    <property type="match status" value="1"/>
</dbReference>
<dbReference type="InterPro" id="IPR000863">
    <property type="entry name" value="Sulfotransferase_dom"/>
</dbReference>
<name>A0A834LG99_RHOSS</name>
<dbReference type="EC" id="2.8.2.-" evidence="3"/>
<comment type="caution">
    <text evidence="5">The sequence shown here is derived from an EMBL/GenBank/DDBJ whole genome shotgun (WGS) entry which is preliminary data.</text>
</comment>
<evidence type="ECO:0000256" key="3">
    <source>
        <dbReference type="RuleBase" id="RU361155"/>
    </source>
</evidence>
<dbReference type="OrthoDB" id="205623at2759"/>
<accession>A0A834LG99</accession>
<keyword evidence="2 3" id="KW-0808">Transferase</keyword>
<dbReference type="AlphaFoldDB" id="A0A834LG99"/>
<feature type="domain" description="Sulfotransferase" evidence="4">
    <location>
        <begin position="73"/>
        <end position="331"/>
    </location>
</feature>
<organism evidence="5 6">
    <name type="scientific">Rhododendron simsii</name>
    <name type="common">Sims's rhododendron</name>
    <dbReference type="NCBI Taxonomy" id="118357"/>
    <lineage>
        <taxon>Eukaryota</taxon>
        <taxon>Viridiplantae</taxon>
        <taxon>Streptophyta</taxon>
        <taxon>Embryophyta</taxon>
        <taxon>Tracheophyta</taxon>
        <taxon>Spermatophyta</taxon>
        <taxon>Magnoliopsida</taxon>
        <taxon>eudicotyledons</taxon>
        <taxon>Gunneridae</taxon>
        <taxon>Pentapetalae</taxon>
        <taxon>asterids</taxon>
        <taxon>Ericales</taxon>
        <taxon>Ericaceae</taxon>
        <taxon>Ericoideae</taxon>
        <taxon>Rhodoreae</taxon>
        <taxon>Rhododendron</taxon>
    </lineage>
</organism>
<gene>
    <name evidence="5" type="ORF">RHSIM_Rhsim09G0104700</name>
</gene>
<dbReference type="Proteomes" id="UP000626092">
    <property type="component" value="Unassembled WGS sequence"/>
</dbReference>
<dbReference type="EMBL" id="WJXA01000009">
    <property type="protein sequence ID" value="KAF7132721.1"/>
    <property type="molecule type" value="Genomic_DNA"/>
</dbReference>
<evidence type="ECO:0000256" key="2">
    <source>
        <dbReference type="ARBA" id="ARBA00022679"/>
    </source>
</evidence>
<reference evidence="5" key="1">
    <citation type="submission" date="2019-11" db="EMBL/GenBank/DDBJ databases">
        <authorList>
            <person name="Liu Y."/>
            <person name="Hou J."/>
            <person name="Li T.-Q."/>
            <person name="Guan C.-H."/>
            <person name="Wu X."/>
            <person name="Wu H.-Z."/>
            <person name="Ling F."/>
            <person name="Zhang R."/>
            <person name="Shi X.-G."/>
            <person name="Ren J.-P."/>
            <person name="Chen E.-F."/>
            <person name="Sun J.-M."/>
        </authorList>
    </citation>
    <scope>NUCLEOTIDE SEQUENCE</scope>
    <source>
        <strain evidence="5">Adult_tree_wgs_1</strain>
        <tissue evidence="5">Leaves</tissue>
    </source>
</reference>
<dbReference type="InterPro" id="IPR027417">
    <property type="entry name" value="P-loop_NTPase"/>
</dbReference>
<evidence type="ECO:0000259" key="4">
    <source>
        <dbReference type="Pfam" id="PF00685"/>
    </source>
</evidence>
<dbReference type="PANTHER" id="PTHR11783">
    <property type="entry name" value="SULFOTRANSFERASE SULT"/>
    <property type="match status" value="1"/>
</dbReference>
<evidence type="ECO:0000256" key="1">
    <source>
        <dbReference type="ARBA" id="ARBA00005771"/>
    </source>
</evidence>
<dbReference type="Gene3D" id="3.40.50.300">
    <property type="entry name" value="P-loop containing nucleotide triphosphate hydrolases"/>
    <property type="match status" value="1"/>
</dbReference>
<proteinExistence type="inferred from homology"/>
<sequence>MNAFLHESSFNYERCCDPENTKKKFKEIIRTAPRNSDWTAFTDLFQYEGFWHSPRFLEGTLLAQELFQARPCDIILCSAPKTGTTWLKALTFAIMNRALCLDDSKNPLLLATPHECVPYLEVDIFQNKPNRYPDSPLLATHLSFDSLPNSVVDSDCKLVYICRDPKDVFVSLWHFIGNVRAKEEGYLFPLEKAFELFCQGASLNGPYWDHVLGYWKASLEFPKKILFLKYEDLKRETEFYLERLAEFVGHPFSASERREGAVEKIMQLCSFQNLSKLEVNKTGEYAIFSSVVVENSKYFRKGEVGDWKNCLTGEMKDRIDGITEEKLRGSGLTFD</sequence>
<dbReference type="GO" id="GO:0008146">
    <property type="term" value="F:sulfotransferase activity"/>
    <property type="evidence" value="ECO:0007669"/>
    <property type="project" value="InterPro"/>
</dbReference>
<keyword evidence="6" id="KW-1185">Reference proteome</keyword>